<protein>
    <submittedName>
        <fullName evidence="2">Uncharacterized protein</fullName>
    </submittedName>
</protein>
<keyword evidence="1" id="KW-0472">Membrane</keyword>
<dbReference type="AlphaFoldDB" id="A0A0A8ZAC7"/>
<evidence type="ECO:0000313" key="2">
    <source>
        <dbReference type="EMBL" id="JAD33665.1"/>
    </source>
</evidence>
<reference evidence="2" key="2">
    <citation type="journal article" date="2015" name="Data Brief">
        <title>Shoot transcriptome of the giant reed, Arundo donax.</title>
        <authorList>
            <person name="Barrero R.A."/>
            <person name="Guerrero F.D."/>
            <person name="Moolhuijzen P."/>
            <person name="Goolsby J.A."/>
            <person name="Tidwell J."/>
            <person name="Bellgard S.E."/>
            <person name="Bellgard M.I."/>
        </authorList>
    </citation>
    <scope>NUCLEOTIDE SEQUENCE</scope>
    <source>
        <tissue evidence="2">Shoot tissue taken approximately 20 cm above the soil surface</tissue>
    </source>
</reference>
<reference evidence="2" key="1">
    <citation type="submission" date="2014-09" db="EMBL/GenBank/DDBJ databases">
        <authorList>
            <person name="Magalhaes I.L.F."/>
            <person name="Oliveira U."/>
            <person name="Santos F.R."/>
            <person name="Vidigal T.H.D.A."/>
            <person name="Brescovit A.D."/>
            <person name="Santos A.J."/>
        </authorList>
    </citation>
    <scope>NUCLEOTIDE SEQUENCE</scope>
    <source>
        <tissue evidence="2">Shoot tissue taken approximately 20 cm above the soil surface</tissue>
    </source>
</reference>
<proteinExistence type="predicted"/>
<keyword evidence="1" id="KW-1133">Transmembrane helix</keyword>
<organism evidence="2">
    <name type="scientific">Arundo donax</name>
    <name type="common">Giant reed</name>
    <name type="synonym">Donax arundinaceus</name>
    <dbReference type="NCBI Taxonomy" id="35708"/>
    <lineage>
        <taxon>Eukaryota</taxon>
        <taxon>Viridiplantae</taxon>
        <taxon>Streptophyta</taxon>
        <taxon>Embryophyta</taxon>
        <taxon>Tracheophyta</taxon>
        <taxon>Spermatophyta</taxon>
        <taxon>Magnoliopsida</taxon>
        <taxon>Liliopsida</taxon>
        <taxon>Poales</taxon>
        <taxon>Poaceae</taxon>
        <taxon>PACMAD clade</taxon>
        <taxon>Arundinoideae</taxon>
        <taxon>Arundineae</taxon>
        <taxon>Arundo</taxon>
    </lineage>
</organism>
<sequence length="37" mass="4039">MAETSEKTTSKCLYTAGALLLSPDLIWLGFGRRLVPV</sequence>
<evidence type="ECO:0000256" key="1">
    <source>
        <dbReference type="SAM" id="Phobius"/>
    </source>
</evidence>
<dbReference type="EMBL" id="GBRH01264230">
    <property type="protein sequence ID" value="JAD33665.1"/>
    <property type="molecule type" value="Transcribed_RNA"/>
</dbReference>
<keyword evidence="1" id="KW-0812">Transmembrane</keyword>
<name>A0A0A8ZAC7_ARUDO</name>
<feature type="transmembrane region" description="Helical" evidence="1">
    <location>
        <begin position="12"/>
        <end position="30"/>
    </location>
</feature>
<accession>A0A0A8ZAC7</accession>